<proteinExistence type="inferred from homology"/>
<dbReference type="PANTHER" id="PTHR46186:SF2">
    <property type="entry name" value="CYSTATIN"/>
    <property type="match status" value="1"/>
</dbReference>
<dbReference type="GO" id="GO:0004869">
    <property type="term" value="F:cysteine-type endopeptidase inhibitor activity"/>
    <property type="evidence" value="ECO:0007669"/>
    <property type="project" value="UniProtKB-KW"/>
</dbReference>
<dbReference type="InterPro" id="IPR046350">
    <property type="entry name" value="Cystatin_sf"/>
</dbReference>
<dbReference type="EMBL" id="JBHFQA010000018">
    <property type="protein sequence ID" value="KAL2083293.1"/>
    <property type="molecule type" value="Genomic_DNA"/>
</dbReference>
<dbReference type="SMART" id="SM00043">
    <property type="entry name" value="CY"/>
    <property type="match status" value="1"/>
</dbReference>
<dbReference type="CDD" id="cd00042">
    <property type="entry name" value="CY"/>
    <property type="match status" value="1"/>
</dbReference>
<keyword evidence="3" id="KW-0789">Thiol protease inhibitor</keyword>
<evidence type="ECO:0000256" key="1">
    <source>
        <dbReference type="ARBA" id="ARBA00009403"/>
    </source>
</evidence>
<feature type="signal peptide" evidence="5">
    <location>
        <begin position="1"/>
        <end position="21"/>
    </location>
</feature>
<protein>
    <recommendedName>
        <fullName evidence="6">Cystatin domain-containing protein</fullName>
    </recommendedName>
</protein>
<reference evidence="7 8" key="1">
    <citation type="submission" date="2024-09" db="EMBL/GenBank/DDBJ databases">
        <title>A chromosome-level genome assembly of Gray's grenadier anchovy, Coilia grayii.</title>
        <authorList>
            <person name="Fu Z."/>
        </authorList>
    </citation>
    <scope>NUCLEOTIDE SEQUENCE [LARGE SCALE GENOMIC DNA]</scope>
    <source>
        <strain evidence="7">G4</strain>
        <tissue evidence="7">Muscle</tissue>
    </source>
</reference>
<evidence type="ECO:0000256" key="2">
    <source>
        <dbReference type="ARBA" id="ARBA00022690"/>
    </source>
</evidence>
<keyword evidence="2" id="KW-0646">Protease inhibitor</keyword>
<evidence type="ECO:0000313" key="8">
    <source>
        <dbReference type="Proteomes" id="UP001591681"/>
    </source>
</evidence>
<comment type="caution">
    <text evidence="7">The sequence shown here is derived from an EMBL/GenBank/DDBJ whole genome shotgun (WGS) entry which is preliminary data.</text>
</comment>
<organism evidence="7 8">
    <name type="scientific">Coilia grayii</name>
    <name type="common">Gray's grenadier anchovy</name>
    <dbReference type="NCBI Taxonomy" id="363190"/>
    <lineage>
        <taxon>Eukaryota</taxon>
        <taxon>Metazoa</taxon>
        <taxon>Chordata</taxon>
        <taxon>Craniata</taxon>
        <taxon>Vertebrata</taxon>
        <taxon>Euteleostomi</taxon>
        <taxon>Actinopterygii</taxon>
        <taxon>Neopterygii</taxon>
        <taxon>Teleostei</taxon>
        <taxon>Clupei</taxon>
        <taxon>Clupeiformes</taxon>
        <taxon>Clupeoidei</taxon>
        <taxon>Engraulidae</taxon>
        <taxon>Coilinae</taxon>
        <taxon>Coilia</taxon>
    </lineage>
</organism>
<evidence type="ECO:0000256" key="4">
    <source>
        <dbReference type="ARBA" id="ARBA00023157"/>
    </source>
</evidence>
<accession>A0ABD1J7Y8</accession>
<keyword evidence="8" id="KW-1185">Reference proteome</keyword>
<dbReference type="Gene3D" id="3.10.450.10">
    <property type="match status" value="1"/>
</dbReference>
<evidence type="ECO:0000259" key="6">
    <source>
        <dbReference type="SMART" id="SM00043"/>
    </source>
</evidence>
<dbReference type="InterPro" id="IPR000010">
    <property type="entry name" value="Cystatin_dom"/>
</dbReference>
<comment type="similarity">
    <text evidence="1">Belongs to the cystatin family.</text>
</comment>
<keyword evidence="4" id="KW-1015">Disulfide bond</keyword>
<dbReference type="SUPFAM" id="SSF54403">
    <property type="entry name" value="Cystatin/monellin"/>
    <property type="match status" value="1"/>
</dbReference>
<evidence type="ECO:0000256" key="3">
    <source>
        <dbReference type="ARBA" id="ARBA00022704"/>
    </source>
</evidence>
<dbReference type="Pfam" id="PF00031">
    <property type="entry name" value="Cystatin"/>
    <property type="match status" value="1"/>
</dbReference>
<feature type="domain" description="Cystatin" evidence="6">
    <location>
        <begin position="27"/>
        <end position="135"/>
    </location>
</feature>
<gene>
    <name evidence="7" type="ORF">ACEWY4_021066</name>
</gene>
<dbReference type="Proteomes" id="UP001591681">
    <property type="component" value="Unassembled WGS sequence"/>
</dbReference>
<keyword evidence="5" id="KW-0732">Signal</keyword>
<evidence type="ECO:0000256" key="5">
    <source>
        <dbReference type="SAM" id="SignalP"/>
    </source>
</evidence>
<sequence length="141" mass="15595">MIWRASALVVTLVALVRVCTSAPPGEVILGAPTDASINTPEVREALKFAVDAFNMRINDPYMFKVGKVIKAQSQVVEGILYIFEVEMVGTGCKKGTEMKPCNKCYKAEPTSKPYTCSFEVWSRPWLGPPVIYKDVCQQQSS</sequence>
<dbReference type="AlphaFoldDB" id="A0ABD1J7Y8"/>
<feature type="chain" id="PRO_5044754416" description="Cystatin domain-containing protein" evidence="5">
    <location>
        <begin position="22"/>
        <end position="141"/>
    </location>
</feature>
<dbReference type="PANTHER" id="PTHR46186">
    <property type="entry name" value="CYSTATIN"/>
    <property type="match status" value="1"/>
</dbReference>
<evidence type="ECO:0000313" key="7">
    <source>
        <dbReference type="EMBL" id="KAL2083293.1"/>
    </source>
</evidence>
<name>A0ABD1J7Y8_9TELE</name>
<dbReference type="FunFam" id="3.10.450.10:FF:000004">
    <property type="entry name" value="Cystatin C"/>
    <property type="match status" value="1"/>
</dbReference>